<evidence type="ECO:0000313" key="2">
    <source>
        <dbReference type="Proteomes" id="UP000593561"/>
    </source>
</evidence>
<proteinExistence type="predicted"/>
<protein>
    <recommendedName>
        <fullName evidence="3">RNase H type-1 domain-containing protein</fullName>
    </recommendedName>
</protein>
<evidence type="ECO:0000313" key="1">
    <source>
        <dbReference type="EMBL" id="MBA0624726.1"/>
    </source>
</evidence>
<dbReference type="EMBL" id="JABFAC010000009">
    <property type="protein sequence ID" value="MBA0624726.1"/>
    <property type="molecule type" value="Genomic_DNA"/>
</dbReference>
<keyword evidence="2" id="KW-1185">Reference proteome</keyword>
<gene>
    <name evidence="1" type="ORF">Godav_010024</name>
</gene>
<organism evidence="1 2">
    <name type="scientific">Gossypium davidsonii</name>
    <name type="common">Davidson's cotton</name>
    <name type="synonym">Gossypium klotzschianum subsp. davidsonii</name>
    <dbReference type="NCBI Taxonomy" id="34287"/>
    <lineage>
        <taxon>Eukaryota</taxon>
        <taxon>Viridiplantae</taxon>
        <taxon>Streptophyta</taxon>
        <taxon>Embryophyta</taxon>
        <taxon>Tracheophyta</taxon>
        <taxon>Spermatophyta</taxon>
        <taxon>Magnoliopsida</taxon>
        <taxon>eudicotyledons</taxon>
        <taxon>Gunneridae</taxon>
        <taxon>Pentapetalae</taxon>
        <taxon>rosids</taxon>
        <taxon>malvids</taxon>
        <taxon>Malvales</taxon>
        <taxon>Malvaceae</taxon>
        <taxon>Malvoideae</taxon>
        <taxon>Gossypium</taxon>
    </lineage>
</organism>
<reference evidence="1 2" key="1">
    <citation type="journal article" date="2019" name="Genome Biol. Evol.">
        <title>Insights into the evolution of the New World diploid cottons (Gossypium, subgenus Houzingenia) based on genome sequencing.</title>
        <authorList>
            <person name="Grover C.E."/>
            <person name="Arick M.A. 2nd"/>
            <person name="Thrash A."/>
            <person name="Conover J.L."/>
            <person name="Sanders W.S."/>
            <person name="Peterson D.G."/>
            <person name="Frelichowski J.E."/>
            <person name="Scheffler J.A."/>
            <person name="Scheffler B.E."/>
            <person name="Wendel J.F."/>
        </authorList>
    </citation>
    <scope>NUCLEOTIDE SEQUENCE [LARGE SCALE GENOMIC DNA]</scope>
    <source>
        <strain evidence="1">27</strain>
        <tissue evidence="1">Leaf</tissue>
    </source>
</reference>
<name>A0A7J8SGL3_GOSDV</name>
<accession>A0A7J8SGL3</accession>
<dbReference type="AlphaFoldDB" id="A0A7J8SGL3"/>
<sequence length="68" mass="7572">MVIGSKIIINKCISPAFATEVVACFQATQMRVDLGLQRVEIKGDALTIIKKTNINRRDESMISAYIED</sequence>
<dbReference type="Proteomes" id="UP000593561">
    <property type="component" value="Unassembled WGS sequence"/>
</dbReference>
<comment type="caution">
    <text evidence="1">The sequence shown here is derived from an EMBL/GenBank/DDBJ whole genome shotgun (WGS) entry which is preliminary data.</text>
</comment>
<evidence type="ECO:0008006" key="3">
    <source>
        <dbReference type="Google" id="ProtNLM"/>
    </source>
</evidence>